<reference evidence="7 8" key="1">
    <citation type="journal article" date="2016" name="Genome Biol. Evol.">
        <title>Divergent and convergent evolution of fungal pathogenicity.</title>
        <authorList>
            <person name="Shang Y."/>
            <person name="Xiao G."/>
            <person name="Zheng P."/>
            <person name="Cen K."/>
            <person name="Zhan S."/>
            <person name="Wang C."/>
        </authorList>
    </citation>
    <scope>NUCLEOTIDE SEQUENCE [LARGE SCALE GENOMIC DNA]</scope>
    <source>
        <strain evidence="7 8">RCEF 2490</strain>
    </source>
</reference>
<dbReference type="InterPro" id="IPR013507">
    <property type="entry name" value="DNA_mismatch_S5_2-like"/>
</dbReference>
<dbReference type="GO" id="GO:0032389">
    <property type="term" value="C:MutLalpha complex"/>
    <property type="evidence" value="ECO:0007669"/>
    <property type="project" value="TreeGrafter"/>
</dbReference>
<evidence type="ECO:0000256" key="2">
    <source>
        <dbReference type="ARBA" id="ARBA00022763"/>
    </source>
</evidence>
<dbReference type="CDD" id="cd16926">
    <property type="entry name" value="HATPase_MutL-MLH-PMS-like"/>
    <property type="match status" value="1"/>
</dbReference>
<sequence>MATTIRPIDGRSIHLIQSGQVIVDLCSVAKELVENSIDAGASIIDVRFRNQGLEAIDVQDNGSGIPSANYKAIARKHHTSKLSTYSDIASLQTYGFRGEALASLSAVSTLTITTCVESDIPKGSRLSFDARGNLSNVAVTAAQRGTTVVVENLFHNLPVRRRELERNIKREWLKVIALLNQYACIQTNLKFSVSQQPSKGKRVLLFSTKGNPTTRENIVNIFGSKACTTLIALELDMKLQVAEKAQQVSLESSTDPLSRNVHISGHISRPVHGDGRQAPDRQMLFVNGRPCGLPQFAKIFNEVYKSYNLTQSPFIFANIQLDTELYDVNVSPDKRSILLHDQGALLEDLRASLTALFDKQNYQMPSSGPSVMKSMELKERSPELNKYYRVLDDTPRTPSADGIRTNTSSNSEDIQCPRGQYAEVPRGRRSPSKCGSKEARLSAAIRGKQLALNDWVSYDTRSSSSRSSDPQASTNDQSQANSSLTSSHSSGTGARLVSLVHQGDKRRDETAGTLPQNAGCESQKPQVKHSDGFIASLEQGVDKTARSLSDGSLEGESISSLRDASISPTQSISAAARSYSDRDNSESSDNLDRAFDHAKSGRLHDSHGRKTHGFRRSDNDQRDSPEIVHHKFDTKKHDFISVQRRGAEGRREALLDQITIDLPAVTTFSHAIKKKWSTAQDVQTIQTNLDIIAGTKCYINYSSKHFSGIAQKQVEDIDAPDAESRLSTIITKEHFAKMKVVGQFNKGFVIAIRPVQADARVPTLAHSDEVLIVDQHASDEIFNFERLQSKTIVQSQHLVRSMILSLTALEEEIVSQNLGVLKSNGFKVDIDLSGDAAVGSRCRLLALPLSREITFTLEDLEELIAIMADQPAGSEHIPRPSRVRKMFAMRACRGSIMIGKALTLNQMYTLLRHMGEIDKPWNCPHGRPTMRHLCRLQLLDEARWADDLPGAPTRISWLSYSATS</sequence>
<dbReference type="CDD" id="cd03484">
    <property type="entry name" value="MutL_Trans_hPMS_2_like"/>
    <property type="match status" value="1"/>
</dbReference>
<dbReference type="GO" id="GO:0000710">
    <property type="term" value="P:meiotic mismatch repair"/>
    <property type="evidence" value="ECO:0007669"/>
    <property type="project" value="UniProtKB-ARBA"/>
</dbReference>
<dbReference type="InterPro" id="IPR037198">
    <property type="entry name" value="MutL_C_sf"/>
</dbReference>
<dbReference type="GO" id="GO:0016887">
    <property type="term" value="F:ATP hydrolysis activity"/>
    <property type="evidence" value="ECO:0007669"/>
    <property type="project" value="InterPro"/>
</dbReference>
<feature type="domain" description="DNA mismatch repair protein S5" evidence="6">
    <location>
        <begin position="218"/>
        <end position="358"/>
    </location>
</feature>
<dbReference type="SUPFAM" id="SSF55874">
    <property type="entry name" value="ATPase domain of HSP90 chaperone/DNA topoisomerase II/histidine kinase"/>
    <property type="match status" value="1"/>
</dbReference>
<feature type="compositionally biased region" description="Polar residues" evidence="4">
    <location>
        <begin position="404"/>
        <end position="413"/>
    </location>
</feature>
<dbReference type="GO" id="GO:0140664">
    <property type="term" value="F:ATP-dependent DNA damage sensor activity"/>
    <property type="evidence" value="ECO:0007669"/>
    <property type="project" value="InterPro"/>
</dbReference>
<dbReference type="InterPro" id="IPR020568">
    <property type="entry name" value="Ribosomal_Su5_D2-typ_SF"/>
</dbReference>
<dbReference type="SMART" id="SM01340">
    <property type="entry name" value="DNA_mis_repair"/>
    <property type="match status" value="1"/>
</dbReference>
<accession>A0A162IME7</accession>
<dbReference type="NCBIfam" id="TIGR00585">
    <property type="entry name" value="mutl"/>
    <property type="match status" value="1"/>
</dbReference>
<dbReference type="InterPro" id="IPR014762">
    <property type="entry name" value="DNA_mismatch_repair_CS"/>
</dbReference>
<dbReference type="InterPro" id="IPR036890">
    <property type="entry name" value="HATPase_C_sf"/>
</dbReference>
<dbReference type="Pfam" id="PF01119">
    <property type="entry name" value="DNA_mis_repair"/>
    <property type="match status" value="1"/>
</dbReference>
<dbReference type="OrthoDB" id="10263226at2759"/>
<dbReference type="Pfam" id="PF08676">
    <property type="entry name" value="MutL_C"/>
    <property type="match status" value="1"/>
</dbReference>
<dbReference type="InterPro" id="IPR002099">
    <property type="entry name" value="MutL/Mlh/PMS"/>
</dbReference>
<feature type="compositionally biased region" description="Low complexity" evidence="4">
    <location>
        <begin position="478"/>
        <end position="490"/>
    </location>
</feature>
<protein>
    <recommendedName>
        <fullName evidence="3">DNA mismatch repair protein PMS1</fullName>
    </recommendedName>
</protein>
<dbReference type="Gene3D" id="3.30.1540.20">
    <property type="entry name" value="MutL, C-terminal domain, dimerisation subdomain"/>
    <property type="match status" value="2"/>
</dbReference>
<feature type="region of interest" description="Disordered" evidence="4">
    <location>
        <begin position="460"/>
        <end position="529"/>
    </location>
</feature>
<dbReference type="FunFam" id="3.30.1370.100:FF:000001">
    <property type="entry name" value="Mismatch repair endonuclease pms1, putative"/>
    <property type="match status" value="1"/>
</dbReference>
<dbReference type="PANTHER" id="PTHR10073:SF52">
    <property type="entry name" value="MISMATCH REPAIR ENDONUCLEASE PMS2"/>
    <property type="match status" value="1"/>
</dbReference>
<feature type="region of interest" description="Disordered" evidence="4">
    <location>
        <begin position="546"/>
        <end position="625"/>
    </location>
</feature>
<organism evidence="7 8">
    <name type="scientific">Moelleriella libera RCEF 2490</name>
    <dbReference type="NCBI Taxonomy" id="1081109"/>
    <lineage>
        <taxon>Eukaryota</taxon>
        <taxon>Fungi</taxon>
        <taxon>Dikarya</taxon>
        <taxon>Ascomycota</taxon>
        <taxon>Pezizomycotina</taxon>
        <taxon>Sordariomycetes</taxon>
        <taxon>Hypocreomycetidae</taxon>
        <taxon>Hypocreales</taxon>
        <taxon>Clavicipitaceae</taxon>
        <taxon>Moelleriella</taxon>
    </lineage>
</organism>
<keyword evidence="2" id="KW-0227">DNA damage</keyword>
<dbReference type="InterPro" id="IPR038973">
    <property type="entry name" value="MutL/Mlh/Pms-like"/>
</dbReference>
<dbReference type="InterPro" id="IPR014721">
    <property type="entry name" value="Ribsml_uS5_D2-typ_fold_subgr"/>
</dbReference>
<dbReference type="Pfam" id="PF13589">
    <property type="entry name" value="HATPase_c_3"/>
    <property type="match status" value="1"/>
</dbReference>
<dbReference type="Gene3D" id="3.30.565.10">
    <property type="entry name" value="Histidine kinase-like ATPase, C-terminal domain"/>
    <property type="match status" value="1"/>
</dbReference>
<dbReference type="GO" id="GO:0030983">
    <property type="term" value="F:mismatched DNA binding"/>
    <property type="evidence" value="ECO:0007669"/>
    <property type="project" value="InterPro"/>
</dbReference>
<dbReference type="EMBL" id="AZGY01000008">
    <property type="protein sequence ID" value="KZZ96172.1"/>
    <property type="molecule type" value="Genomic_DNA"/>
</dbReference>
<evidence type="ECO:0000259" key="6">
    <source>
        <dbReference type="SMART" id="SM01340"/>
    </source>
</evidence>
<dbReference type="AlphaFoldDB" id="A0A162IME7"/>
<feature type="domain" description="MutL C-terminal dimerisation" evidence="5">
    <location>
        <begin position="740"/>
        <end position="902"/>
    </location>
</feature>
<name>A0A162IME7_9HYPO</name>
<feature type="compositionally biased region" description="Polar residues" evidence="4">
    <location>
        <begin position="513"/>
        <end position="525"/>
    </location>
</feature>
<dbReference type="InterPro" id="IPR014790">
    <property type="entry name" value="MutL_C"/>
</dbReference>
<evidence type="ECO:0000256" key="3">
    <source>
        <dbReference type="ARBA" id="ARBA00070941"/>
    </source>
</evidence>
<dbReference type="InterPro" id="IPR042120">
    <property type="entry name" value="MutL_C_dimsub"/>
</dbReference>
<dbReference type="PROSITE" id="PS00058">
    <property type="entry name" value="DNA_MISMATCH_REPAIR_1"/>
    <property type="match status" value="1"/>
</dbReference>
<evidence type="ECO:0000313" key="8">
    <source>
        <dbReference type="Proteomes" id="UP000078544"/>
    </source>
</evidence>
<dbReference type="Gene3D" id="3.30.230.10">
    <property type="match status" value="1"/>
</dbReference>
<feature type="compositionally biased region" description="Polar residues" evidence="4">
    <location>
        <begin position="557"/>
        <end position="573"/>
    </location>
</feature>
<comment type="caution">
    <text evidence="7">The sequence shown here is derived from an EMBL/GenBank/DDBJ whole genome shotgun (WGS) entry which is preliminary data.</text>
</comment>
<dbReference type="SMART" id="SM00853">
    <property type="entry name" value="MutL_C"/>
    <property type="match status" value="1"/>
</dbReference>
<dbReference type="GO" id="GO:0005524">
    <property type="term" value="F:ATP binding"/>
    <property type="evidence" value="ECO:0007669"/>
    <property type="project" value="InterPro"/>
</dbReference>
<dbReference type="SUPFAM" id="SSF118116">
    <property type="entry name" value="DNA mismatch repair protein MutL"/>
    <property type="match status" value="1"/>
</dbReference>
<dbReference type="FunFam" id="3.30.565.10:FF:000014">
    <property type="entry name" value="Mismatch repair endonuclease pms1, putative"/>
    <property type="match status" value="1"/>
</dbReference>
<feature type="compositionally biased region" description="Basic and acidic residues" evidence="4">
    <location>
        <begin position="579"/>
        <end position="608"/>
    </location>
</feature>
<evidence type="ECO:0000259" key="5">
    <source>
        <dbReference type="SMART" id="SM00853"/>
    </source>
</evidence>
<evidence type="ECO:0000313" key="7">
    <source>
        <dbReference type="EMBL" id="KZZ96172.1"/>
    </source>
</evidence>
<proteinExistence type="inferred from homology"/>
<dbReference type="FunFam" id="3.30.230.10:FF:000120">
    <property type="entry name" value="Mismatch repair endonuclease PMS2"/>
    <property type="match status" value="1"/>
</dbReference>
<dbReference type="Proteomes" id="UP000078544">
    <property type="component" value="Unassembled WGS sequence"/>
</dbReference>
<dbReference type="PANTHER" id="PTHR10073">
    <property type="entry name" value="DNA MISMATCH REPAIR PROTEIN MLH, PMS, MUTL"/>
    <property type="match status" value="1"/>
</dbReference>
<feature type="compositionally biased region" description="Basic and acidic residues" evidence="4">
    <location>
        <begin position="615"/>
        <end position="625"/>
    </location>
</feature>
<gene>
    <name evidence="7" type="ORF">AAL_04468</name>
</gene>
<comment type="similarity">
    <text evidence="1">Belongs to the DNA mismatch repair MutL/HexB family.</text>
</comment>
<dbReference type="STRING" id="1081109.A0A162IME7"/>
<evidence type="ECO:0000256" key="1">
    <source>
        <dbReference type="ARBA" id="ARBA00006082"/>
    </source>
</evidence>
<evidence type="ECO:0000256" key="4">
    <source>
        <dbReference type="SAM" id="MobiDB-lite"/>
    </source>
</evidence>
<feature type="region of interest" description="Disordered" evidence="4">
    <location>
        <begin position="388"/>
        <end position="440"/>
    </location>
</feature>
<keyword evidence="8" id="KW-1185">Reference proteome</keyword>
<dbReference type="SUPFAM" id="SSF54211">
    <property type="entry name" value="Ribosomal protein S5 domain 2-like"/>
    <property type="match status" value="1"/>
</dbReference>